<dbReference type="InterPro" id="IPR027417">
    <property type="entry name" value="P-loop_NTPase"/>
</dbReference>
<organism evidence="1">
    <name type="scientific">viral metagenome</name>
    <dbReference type="NCBI Taxonomy" id="1070528"/>
    <lineage>
        <taxon>unclassified sequences</taxon>
        <taxon>metagenomes</taxon>
        <taxon>organismal metagenomes</taxon>
    </lineage>
</organism>
<sequence>MTTNAGSSKQPEIDFKVKKFDMNMVGDNKVILFIGKRGTGKSTLVLDYLYHNRDFPCGTVISPTDEFNETYKPHIPSIFVYDEYTPELVEKFLSRQRIMVKRTLKEREYKDMDPRAFLIFDDCLYDNKSWINDRNIKWIFMNGRHGKVTFIITMQYLLGIPPGLRTQVDYLFICKETKYNNKKKMYEHYAGMFPNFEMFNKVLDECTKDRGCLVIDNSTNNDKLEDQVFWYKADLHDQFKVCLDQFWENNDAIESGAFTTGQPEKGDYSSFNKSKYNINVTKEKHKTYY</sequence>
<accession>A0A6C0J832</accession>
<evidence type="ECO:0000313" key="1">
    <source>
        <dbReference type="EMBL" id="QHT99793.1"/>
    </source>
</evidence>
<dbReference type="Pfam" id="PF04665">
    <property type="entry name" value="Pox_A32"/>
    <property type="match status" value="1"/>
</dbReference>
<protein>
    <submittedName>
        <fullName evidence="1">Uncharacterized protein</fullName>
    </submittedName>
</protein>
<dbReference type="InterPro" id="IPR006758">
    <property type="entry name" value="A32L"/>
</dbReference>
<name>A0A6C0J832_9ZZZZ</name>
<dbReference type="SUPFAM" id="SSF52540">
    <property type="entry name" value="P-loop containing nucleoside triphosphate hydrolases"/>
    <property type="match status" value="1"/>
</dbReference>
<reference evidence="1" key="1">
    <citation type="journal article" date="2020" name="Nature">
        <title>Giant virus diversity and host interactions through global metagenomics.</title>
        <authorList>
            <person name="Schulz F."/>
            <person name="Roux S."/>
            <person name="Paez-Espino D."/>
            <person name="Jungbluth S."/>
            <person name="Walsh D.A."/>
            <person name="Denef V.J."/>
            <person name="McMahon K.D."/>
            <person name="Konstantinidis K.T."/>
            <person name="Eloe-Fadrosh E.A."/>
            <person name="Kyrpides N.C."/>
            <person name="Woyke T."/>
        </authorList>
    </citation>
    <scope>NUCLEOTIDE SEQUENCE</scope>
    <source>
        <strain evidence="1">GVMAG-M-3300025727-45</strain>
    </source>
</reference>
<dbReference type="EMBL" id="MN740316">
    <property type="protein sequence ID" value="QHT99793.1"/>
    <property type="molecule type" value="Genomic_DNA"/>
</dbReference>
<proteinExistence type="predicted"/>
<dbReference type="Gene3D" id="3.40.50.300">
    <property type="entry name" value="P-loop containing nucleotide triphosphate hydrolases"/>
    <property type="match status" value="1"/>
</dbReference>
<dbReference type="AlphaFoldDB" id="A0A6C0J832"/>